<evidence type="ECO:0000313" key="3">
    <source>
        <dbReference type="EMBL" id="API56845.1"/>
    </source>
</evidence>
<keyword evidence="1" id="KW-0472">Membrane</keyword>
<keyword evidence="3" id="KW-0614">Plasmid</keyword>
<geneLocation type="plasmid" evidence="4">
    <name>unnamed3 sequence</name>
</geneLocation>
<proteinExistence type="predicted"/>
<evidence type="ECO:0000256" key="1">
    <source>
        <dbReference type="SAM" id="Phobius"/>
    </source>
</evidence>
<evidence type="ECO:0000313" key="4">
    <source>
        <dbReference type="Proteomes" id="UP000183050"/>
    </source>
</evidence>
<sequence length="67" mass="7368">MVTRPVLIASVCVVITVIAVTSVVLVRGESSAAPQMSEEQRAKREKFFGTGKALPPIEKGQEMRPRW</sequence>
<dbReference type="InterPro" id="IPR020065">
    <property type="entry name" value="Conjugal_tfr_protein_TrbK"/>
</dbReference>
<keyword evidence="1" id="KW-0812">Transmembrane</keyword>
<organism evidence="3 4">
    <name type="scientific">Rhizobium leguminosarum</name>
    <dbReference type="NCBI Taxonomy" id="384"/>
    <lineage>
        <taxon>Bacteria</taxon>
        <taxon>Pseudomonadati</taxon>
        <taxon>Pseudomonadota</taxon>
        <taxon>Alphaproteobacteria</taxon>
        <taxon>Hyphomicrobiales</taxon>
        <taxon>Rhizobiaceae</taxon>
        <taxon>Rhizobium/Agrobacterium group</taxon>
        <taxon>Rhizobium</taxon>
    </lineage>
</organism>
<evidence type="ECO:0000259" key="2">
    <source>
        <dbReference type="Pfam" id="PF10907"/>
    </source>
</evidence>
<dbReference type="Proteomes" id="UP000183050">
    <property type="component" value="Plasmid unnamed3"/>
</dbReference>
<dbReference type="InterPro" id="IPR024475">
    <property type="entry name" value="TrbJ/K_C"/>
</dbReference>
<dbReference type="EMBL" id="CP018231">
    <property type="protein sequence ID" value="API56845.1"/>
    <property type="molecule type" value="Genomic_DNA"/>
</dbReference>
<dbReference type="Pfam" id="PF10907">
    <property type="entry name" value="DUF2749"/>
    <property type="match status" value="1"/>
</dbReference>
<accession>A0A1L3ZME9</accession>
<feature type="domain" description="Type IV conjugative transfer protein TrbJ/K C-terminal" evidence="2">
    <location>
        <begin position="7"/>
        <end position="67"/>
    </location>
</feature>
<feature type="transmembrane region" description="Helical" evidence="1">
    <location>
        <begin position="6"/>
        <end position="26"/>
    </location>
</feature>
<dbReference type="NCBIfam" id="TIGR04361">
    <property type="entry name" value="TrbK_Ti"/>
    <property type="match status" value="1"/>
</dbReference>
<reference evidence="3 4" key="1">
    <citation type="submission" date="2016-11" db="EMBL/GenBank/DDBJ databases">
        <title>Rhizobium leguminosarum bv. viciae strain Vaf12 isolated from Vavilovia formosa root nodules from Russia, Dagestan.</title>
        <authorList>
            <person name="Kimeklis A."/>
        </authorList>
    </citation>
    <scope>NUCLEOTIDE SEQUENCE [LARGE SCALE GENOMIC DNA]</scope>
    <source>
        <strain evidence="3 4">Vaf-108</strain>
        <plasmid evidence="4">Plasmid unnamed3 sequence</plasmid>
    </source>
</reference>
<dbReference type="AlphaFoldDB" id="A0A1L3ZME9"/>
<protein>
    <submittedName>
        <fullName evidence="3">Entry exclusion protein TrbK</fullName>
    </submittedName>
</protein>
<gene>
    <name evidence="3" type="ORF">BMW22_34540</name>
</gene>
<keyword evidence="1" id="KW-1133">Transmembrane helix</keyword>
<name>A0A1L3ZME9_RHILE</name>